<dbReference type="EMBL" id="BARU01030284">
    <property type="protein sequence ID" value="GAH62448.1"/>
    <property type="molecule type" value="Genomic_DNA"/>
</dbReference>
<dbReference type="PANTHER" id="PTHR34610">
    <property type="entry name" value="SSL7007 PROTEIN"/>
    <property type="match status" value="1"/>
</dbReference>
<name>X1IY36_9ZZZZ</name>
<sequence>MRIVLDTNVVVSGLLNPHGKPGTILQMVVSRAVTICYDARIIDEYREVLLRPKFPISEAEVDATLEQIEAAGHLVTTTPLPQNLPDPDDEPFLEVALAGEAEYLVTGNVKHYPEDRRRGVRVVSPVEFVELYRTSVDD</sequence>
<evidence type="ECO:0000313" key="2">
    <source>
        <dbReference type="EMBL" id="GAH62448.1"/>
    </source>
</evidence>
<dbReference type="InterPro" id="IPR002850">
    <property type="entry name" value="PIN_toxin-like"/>
</dbReference>
<comment type="caution">
    <text evidence="2">The sequence shown here is derived from an EMBL/GenBank/DDBJ whole genome shotgun (WGS) entry which is preliminary data.</text>
</comment>
<dbReference type="InterPro" id="IPR002716">
    <property type="entry name" value="PIN_dom"/>
</dbReference>
<dbReference type="NCBIfam" id="TIGR00305">
    <property type="entry name" value="putative toxin-antitoxin system toxin component, PIN family"/>
    <property type="match status" value="1"/>
</dbReference>
<reference evidence="2" key="1">
    <citation type="journal article" date="2014" name="Front. Microbiol.">
        <title>High frequency of phylogenetically diverse reductive dehalogenase-homologous genes in deep subseafloor sedimentary metagenomes.</title>
        <authorList>
            <person name="Kawai M."/>
            <person name="Futagami T."/>
            <person name="Toyoda A."/>
            <person name="Takaki Y."/>
            <person name="Nishi S."/>
            <person name="Hori S."/>
            <person name="Arai W."/>
            <person name="Tsubouchi T."/>
            <person name="Morono Y."/>
            <person name="Uchiyama I."/>
            <person name="Ito T."/>
            <person name="Fujiyama A."/>
            <person name="Inagaki F."/>
            <person name="Takami H."/>
        </authorList>
    </citation>
    <scope>NUCLEOTIDE SEQUENCE</scope>
    <source>
        <strain evidence="2">Expedition CK06-06</strain>
    </source>
</reference>
<dbReference type="PANTHER" id="PTHR34610:SF3">
    <property type="entry name" value="SSL7007 PROTEIN"/>
    <property type="match status" value="1"/>
</dbReference>
<dbReference type="InterPro" id="IPR029060">
    <property type="entry name" value="PIN-like_dom_sf"/>
</dbReference>
<accession>X1IY36</accession>
<feature type="domain" description="PIN" evidence="1">
    <location>
        <begin position="2"/>
        <end position="110"/>
    </location>
</feature>
<gene>
    <name evidence="2" type="ORF">S03H2_48084</name>
</gene>
<dbReference type="Pfam" id="PF13470">
    <property type="entry name" value="PIN_3"/>
    <property type="match status" value="1"/>
</dbReference>
<dbReference type="SUPFAM" id="SSF88723">
    <property type="entry name" value="PIN domain-like"/>
    <property type="match status" value="1"/>
</dbReference>
<dbReference type="AlphaFoldDB" id="X1IY36"/>
<proteinExistence type="predicted"/>
<evidence type="ECO:0000259" key="1">
    <source>
        <dbReference type="Pfam" id="PF13470"/>
    </source>
</evidence>
<protein>
    <recommendedName>
        <fullName evidence="1">PIN domain-containing protein</fullName>
    </recommendedName>
</protein>
<organism evidence="2">
    <name type="scientific">marine sediment metagenome</name>
    <dbReference type="NCBI Taxonomy" id="412755"/>
    <lineage>
        <taxon>unclassified sequences</taxon>
        <taxon>metagenomes</taxon>
        <taxon>ecological metagenomes</taxon>
    </lineage>
</organism>